<evidence type="ECO:0000256" key="1">
    <source>
        <dbReference type="SAM" id="Phobius"/>
    </source>
</evidence>
<evidence type="ECO:0000313" key="4">
    <source>
        <dbReference type="Proteomes" id="UP000177376"/>
    </source>
</evidence>
<gene>
    <name evidence="3" type="ORF">A3A02_01065</name>
</gene>
<accession>A0A1G1YJS5</accession>
<feature type="domain" description="VTT" evidence="2">
    <location>
        <begin position="37"/>
        <end position="156"/>
    </location>
</feature>
<dbReference type="Pfam" id="PF09335">
    <property type="entry name" value="VTT_dom"/>
    <property type="match status" value="1"/>
</dbReference>
<evidence type="ECO:0000313" key="3">
    <source>
        <dbReference type="EMBL" id="OGY52559.1"/>
    </source>
</evidence>
<feature type="transmembrane region" description="Helical" evidence="1">
    <location>
        <begin position="136"/>
        <end position="159"/>
    </location>
</feature>
<dbReference type="GO" id="GO:0005886">
    <property type="term" value="C:plasma membrane"/>
    <property type="evidence" value="ECO:0007669"/>
    <property type="project" value="TreeGrafter"/>
</dbReference>
<dbReference type="PANTHER" id="PTHR42709:SF2">
    <property type="entry name" value="INNER MEMBRANE PROTEIN YOHD"/>
    <property type="match status" value="1"/>
</dbReference>
<protein>
    <recommendedName>
        <fullName evidence="2">VTT domain-containing protein</fullName>
    </recommendedName>
</protein>
<dbReference type="AlphaFoldDB" id="A0A1G1YJS5"/>
<dbReference type="PANTHER" id="PTHR42709">
    <property type="entry name" value="ALKALINE PHOSPHATASE LIKE PROTEIN"/>
    <property type="match status" value="1"/>
</dbReference>
<feature type="transmembrane region" description="Helical" evidence="1">
    <location>
        <begin position="105"/>
        <end position="124"/>
    </location>
</feature>
<dbReference type="InterPro" id="IPR032816">
    <property type="entry name" value="VTT_dom"/>
</dbReference>
<keyword evidence="1" id="KW-0812">Transmembrane</keyword>
<dbReference type="Proteomes" id="UP000177376">
    <property type="component" value="Unassembled WGS sequence"/>
</dbReference>
<dbReference type="InterPro" id="IPR051311">
    <property type="entry name" value="DedA_domain"/>
</dbReference>
<reference evidence="3 4" key="1">
    <citation type="journal article" date="2016" name="Nat. Commun.">
        <title>Thousands of microbial genomes shed light on interconnected biogeochemical processes in an aquifer system.</title>
        <authorList>
            <person name="Anantharaman K."/>
            <person name="Brown C.T."/>
            <person name="Hug L.A."/>
            <person name="Sharon I."/>
            <person name="Castelle C.J."/>
            <person name="Probst A.J."/>
            <person name="Thomas B.C."/>
            <person name="Singh A."/>
            <person name="Wilkins M.J."/>
            <person name="Karaoz U."/>
            <person name="Brodie E.L."/>
            <person name="Williams K.H."/>
            <person name="Hubbard S.S."/>
            <person name="Banfield J.F."/>
        </authorList>
    </citation>
    <scope>NUCLEOTIDE SEQUENCE [LARGE SCALE GENOMIC DNA]</scope>
</reference>
<feature type="transmembrane region" description="Helical" evidence="1">
    <location>
        <begin position="171"/>
        <end position="190"/>
    </location>
</feature>
<comment type="caution">
    <text evidence="3">The sequence shown here is derived from an EMBL/GenBank/DDBJ whole genome shotgun (WGS) entry which is preliminary data.</text>
</comment>
<dbReference type="EMBL" id="MHIM01000016">
    <property type="protein sequence ID" value="OGY52559.1"/>
    <property type="molecule type" value="Genomic_DNA"/>
</dbReference>
<name>A0A1G1YJS5_9BACT</name>
<evidence type="ECO:0000259" key="2">
    <source>
        <dbReference type="Pfam" id="PF09335"/>
    </source>
</evidence>
<feature type="transmembrane region" description="Helical" evidence="1">
    <location>
        <begin position="15"/>
        <end position="39"/>
    </location>
</feature>
<proteinExistence type="predicted"/>
<keyword evidence="1" id="KW-1133">Transmembrane helix</keyword>
<sequence>MEDTILLLIQILSQYGYIIVFWGAFFGGDLVMLASVFLASLSVFNIYLVILFGLAGIVTSDNLWYLLGRKSSGQPVYFRRYSWFTGLKKYQSQIDFLKDKFAGNYGQFLIVSKFIYGVRILTLLTAGYQRIAYKKFFIFNLIGSSLWLVVIVFLGYIMGFSWNYLGQYSNYARYYALFGLLALFMLRYFFKKLLSINYYHERH</sequence>
<organism evidence="3 4">
    <name type="scientific">Candidatus Buchananbacteria bacterium RIFCSPLOWO2_01_FULL_39_33</name>
    <dbReference type="NCBI Taxonomy" id="1797543"/>
    <lineage>
        <taxon>Bacteria</taxon>
        <taxon>Candidatus Buchananiibacteriota</taxon>
    </lineage>
</organism>
<keyword evidence="1" id="KW-0472">Membrane</keyword>